<dbReference type="EMBL" id="CAUYUJ010005096">
    <property type="protein sequence ID" value="CAK0812252.1"/>
    <property type="molecule type" value="Genomic_DNA"/>
</dbReference>
<feature type="non-terminal residue" evidence="1">
    <location>
        <position position="258"/>
    </location>
</feature>
<gene>
    <name evidence="1" type="ORF">PCOR1329_LOCUS16581</name>
</gene>
<keyword evidence="2" id="KW-1185">Reference proteome</keyword>
<evidence type="ECO:0000313" key="1">
    <source>
        <dbReference type="EMBL" id="CAK0812252.1"/>
    </source>
</evidence>
<dbReference type="Proteomes" id="UP001189429">
    <property type="component" value="Unassembled WGS sequence"/>
</dbReference>
<accession>A0ABN9R232</accession>
<organism evidence="1 2">
    <name type="scientific">Prorocentrum cordatum</name>
    <dbReference type="NCBI Taxonomy" id="2364126"/>
    <lineage>
        <taxon>Eukaryota</taxon>
        <taxon>Sar</taxon>
        <taxon>Alveolata</taxon>
        <taxon>Dinophyceae</taxon>
        <taxon>Prorocentrales</taxon>
        <taxon>Prorocentraceae</taxon>
        <taxon>Prorocentrum</taxon>
    </lineage>
</organism>
<name>A0ABN9R232_9DINO</name>
<proteinExistence type="predicted"/>
<evidence type="ECO:0000313" key="2">
    <source>
        <dbReference type="Proteomes" id="UP001189429"/>
    </source>
</evidence>
<feature type="non-terminal residue" evidence="1">
    <location>
        <position position="1"/>
    </location>
</feature>
<protein>
    <submittedName>
        <fullName evidence="1">Uncharacterized protein</fullName>
    </submittedName>
</protein>
<comment type="caution">
    <text evidence="1">The sequence shown here is derived from an EMBL/GenBank/DDBJ whole genome shotgun (WGS) entry which is preliminary data.</text>
</comment>
<sequence>CSCQEAVPCPDATPCVCPRCLEVAPCPECPAVELGWEEVAAIGIASWVVQTALAVAKSVAVKACLRRLLPGKRFLAWYDADVVYHERIAVWPQTRDKWFILTPDLDMYADVLDGSEGADGVTRLLDFRPGGRLLPLDKVTDAVMPDREVVPLDSMFGGRFLPRRLAAAPAAGDGPPADAAAGPQDIPKGYAWLLMEGGRAGGLGDEVNLSFDDYGLSDYDAMILRHGQGRRAGLVPLTELDETMRARREELVAQLQPA</sequence>
<reference evidence="1" key="1">
    <citation type="submission" date="2023-10" db="EMBL/GenBank/DDBJ databases">
        <authorList>
            <person name="Chen Y."/>
            <person name="Shah S."/>
            <person name="Dougan E. K."/>
            <person name="Thang M."/>
            <person name="Chan C."/>
        </authorList>
    </citation>
    <scope>NUCLEOTIDE SEQUENCE [LARGE SCALE GENOMIC DNA]</scope>
</reference>